<evidence type="ECO:0008006" key="4">
    <source>
        <dbReference type="Google" id="ProtNLM"/>
    </source>
</evidence>
<protein>
    <recommendedName>
        <fullName evidence="4">Chromosome segregation ATPase</fullName>
    </recommendedName>
</protein>
<dbReference type="AlphaFoldDB" id="A0A1C4X328"/>
<dbReference type="SUPFAM" id="SSF52540">
    <property type="entry name" value="P-loop containing nucleoside triphosphate hydrolases"/>
    <property type="match status" value="1"/>
</dbReference>
<evidence type="ECO:0000313" key="3">
    <source>
        <dbReference type="Proteomes" id="UP000198243"/>
    </source>
</evidence>
<dbReference type="EMBL" id="LT607412">
    <property type="protein sequence ID" value="SCF02872.1"/>
    <property type="molecule type" value="Genomic_DNA"/>
</dbReference>
<gene>
    <name evidence="2" type="ORF">GA0070607_4605</name>
</gene>
<dbReference type="Proteomes" id="UP000198243">
    <property type="component" value="Chromosome I"/>
</dbReference>
<feature type="coiled-coil region" evidence="1">
    <location>
        <begin position="662"/>
        <end position="689"/>
    </location>
</feature>
<organism evidence="2 3">
    <name type="scientific">Micromonospora coriariae</name>
    <dbReference type="NCBI Taxonomy" id="285665"/>
    <lineage>
        <taxon>Bacteria</taxon>
        <taxon>Bacillati</taxon>
        <taxon>Actinomycetota</taxon>
        <taxon>Actinomycetes</taxon>
        <taxon>Micromonosporales</taxon>
        <taxon>Micromonosporaceae</taxon>
        <taxon>Micromonospora</taxon>
    </lineage>
</organism>
<reference evidence="3" key="1">
    <citation type="submission" date="2016-06" db="EMBL/GenBank/DDBJ databases">
        <authorList>
            <person name="Varghese N."/>
            <person name="Submissions Spin"/>
        </authorList>
    </citation>
    <scope>NUCLEOTIDE SEQUENCE [LARGE SCALE GENOMIC DNA]</scope>
    <source>
        <strain evidence="3">DSM 44875</strain>
    </source>
</reference>
<evidence type="ECO:0000313" key="2">
    <source>
        <dbReference type="EMBL" id="SCF02872.1"/>
    </source>
</evidence>
<dbReference type="InterPro" id="IPR027417">
    <property type="entry name" value="P-loop_NTPase"/>
</dbReference>
<proteinExistence type="predicted"/>
<dbReference type="OrthoDB" id="3307982at2"/>
<keyword evidence="1" id="KW-0175">Coiled coil</keyword>
<keyword evidence="3" id="KW-1185">Reference proteome</keyword>
<feature type="coiled-coil region" evidence="1">
    <location>
        <begin position="300"/>
        <end position="347"/>
    </location>
</feature>
<sequence length="1044" mass="113728">MTAKLGIVGTRQLILVQTLDIARLTAHPVRLIPETFIAVTGMGPVDSNESGKTSFLAATALLLGDPEWRVGGNGAGAVATLLFEPVTAGITGASAATEGYIVGVFADPTNVAGSACTVWMKISSGTPYVQVKHGPGIHLTPGSDDRERHLNATRVFRSLPSETFGGAEFAEKLYGRSPRVLAYVASRGQVRSRPSLLKLDAGTFTPDQIGDALIALTGRATLFERDEQERLDLANKQAELQTHIDNDRNQTAREAEILRQVEARDELREQTGAALKMWNASLARAVVDTYARAASATCLLSKAKIAREELTKQIATLAIQRDELRNLKKLQDVHEEQKRKLSEAKSAYQLALGVEGQLVGELNALESPLRSARQKATGYDLKFDPPAAEAAEERQSRNQEVGAAKSRLETAEDVLVAAKSARQEAAHGQFGESGKVIRLLAEKGITAQSLIASVHLEATYRQDWEARLHPWREALVVSRENLTEALPLLHENPGTILISRPAPNSSTDKVSRFPTGVVSAPSEAVPFLEALGRQHLAAEPVTHVHAEDIGLRIIGGFQAPTVGLDDLIAYWDRQVTLAKEKVQRRLDELGRAKKLAELAATNATRAHAAEQCASLTQHQKGLQHRLTAHRQQVMPPLSDAVDDTETKQRAAETALAQRTQLLNGANSNLMAAQEELRTLTSALNKYEAASRPNDAILSTWARGIDAALQQLGWPALNTDDDYDQLVDEAPAPPASDENPHIERRTNATLQQGAHDKLVVAIANLKVYPDSSAPPPADVAEAAGKYAASRESSGSATAEQMISTLASIMEWLDDSAERDSSAHEEVIHARQTRQHTTEFASKKCRELEQALTMTQDAIKQRASSALDRISKALNDLNRNSGGLGAKLDYTLQSPDKPDKKWECQVVPRWRRNPEGPMLAYDNVTNTAQEKLFSIHLVLAALLAAPNPEGRVLILDELADSLGAEHRREVLDAIAEVARQHRITILATCQDAIMSEASPHCGQVLYFHYPSKSEALNRPTRMFGRDQLGNRVELTAEALLEGRELM</sequence>
<evidence type="ECO:0000256" key="1">
    <source>
        <dbReference type="SAM" id="Coils"/>
    </source>
</evidence>
<accession>A0A1C4X328</accession>
<name>A0A1C4X328_9ACTN</name>
<dbReference type="RefSeq" id="WP_157743204.1">
    <property type="nucleotide sequence ID" value="NZ_LT607412.1"/>
</dbReference>
<dbReference type="Gene3D" id="3.40.50.300">
    <property type="entry name" value="P-loop containing nucleotide triphosphate hydrolases"/>
    <property type="match status" value="1"/>
</dbReference>